<evidence type="ECO:0000256" key="1">
    <source>
        <dbReference type="SAM" id="Phobius"/>
    </source>
</evidence>
<gene>
    <name evidence="2" type="ORF">ACFFH4_27450</name>
</gene>
<keyword evidence="1" id="KW-0472">Membrane</keyword>
<feature type="transmembrane region" description="Helical" evidence="1">
    <location>
        <begin position="45"/>
        <end position="68"/>
    </location>
</feature>
<evidence type="ECO:0000313" key="3">
    <source>
        <dbReference type="Proteomes" id="UP001589833"/>
    </source>
</evidence>
<protein>
    <submittedName>
        <fullName evidence="2">Uncharacterized protein</fullName>
    </submittedName>
</protein>
<name>A0ABV6NP63_9BACI</name>
<reference evidence="2 3" key="1">
    <citation type="submission" date="2024-09" db="EMBL/GenBank/DDBJ databases">
        <authorList>
            <person name="Sun Q."/>
            <person name="Mori K."/>
        </authorList>
    </citation>
    <scope>NUCLEOTIDE SEQUENCE [LARGE SCALE GENOMIC DNA]</scope>
    <source>
        <strain evidence="2 3">NCAIM B.02301</strain>
    </source>
</reference>
<dbReference type="RefSeq" id="WP_273848432.1">
    <property type="nucleotide sequence ID" value="NZ_JAQQWT010000087.1"/>
</dbReference>
<keyword evidence="3" id="KW-1185">Reference proteome</keyword>
<accession>A0ABV6NP63</accession>
<feature type="transmembrane region" description="Helical" evidence="1">
    <location>
        <begin position="80"/>
        <end position="99"/>
    </location>
</feature>
<sequence length="105" mass="12475">MQVFIKDVGRSIELFFFLAVGFYLTLNMAGNFYGRYGIEFRGNIWVNWFGISYFLFVVYTAIMGSFIFKEAKFYNRFLTSKIFWLLFVCSIYIILVPFLKGENPF</sequence>
<feature type="transmembrane region" description="Helical" evidence="1">
    <location>
        <begin position="12"/>
        <end position="33"/>
    </location>
</feature>
<evidence type="ECO:0000313" key="2">
    <source>
        <dbReference type="EMBL" id="MFC0562561.1"/>
    </source>
</evidence>
<proteinExistence type="predicted"/>
<keyword evidence="1" id="KW-1133">Transmembrane helix</keyword>
<dbReference type="EMBL" id="JBHLTR010000139">
    <property type="protein sequence ID" value="MFC0562561.1"/>
    <property type="molecule type" value="Genomic_DNA"/>
</dbReference>
<keyword evidence="1" id="KW-0812">Transmembrane</keyword>
<comment type="caution">
    <text evidence="2">The sequence shown here is derived from an EMBL/GenBank/DDBJ whole genome shotgun (WGS) entry which is preliminary data.</text>
</comment>
<dbReference type="Proteomes" id="UP001589833">
    <property type="component" value="Unassembled WGS sequence"/>
</dbReference>
<organism evidence="2 3">
    <name type="scientific">Halalkalibacter alkalisediminis</name>
    <dbReference type="NCBI Taxonomy" id="935616"/>
    <lineage>
        <taxon>Bacteria</taxon>
        <taxon>Bacillati</taxon>
        <taxon>Bacillota</taxon>
        <taxon>Bacilli</taxon>
        <taxon>Bacillales</taxon>
        <taxon>Bacillaceae</taxon>
        <taxon>Halalkalibacter</taxon>
    </lineage>
</organism>